<accession>A5D094</accession>
<dbReference type="Gene3D" id="2.60.120.200">
    <property type="match status" value="1"/>
</dbReference>
<dbReference type="NCBIfam" id="TIGR01633">
    <property type="entry name" value="phi3626_gp14_N"/>
    <property type="match status" value="1"/>
</dbReference>
<dbReference type="Pfam" id="PF05709">
    <property type="entry name" value="Sipho_tail"/>
    <property type="match status" value="1"/>
</dbReference>
<protein>
    <submittedName>
        <fullName evidence="3">RTX toxins and related Ca2+-binding proteins</fullName>
    </submittedName>
</protein>
<evidence type="ECO:0000259" key="1">
    <source>
        <dbReference type="Pfam" id="PF05709"/>
    </source>
</evidence>
<feature type="domain" description="Siphovirus-type tail component C-terminal" evidence="2">
    <location>
        <begin position="982"/>
        <end position="1077"/>
    </location>
</feature>
<dbReference type="EMBL" id="AP009389">
    <property type="protein sequence ID" value="BAF60358.1"/>
    <property type="molecule type" value="Genomic_DNA"/>
</dbReference>
<feature type="domain" description="Siphovirus-type tail component RIFT-related" evidence="1">
    <location>
        <begin position="14"/>
        <end position="120"/>
    </location>
</feature>
<dbReference type="Pfam" id="PF22768">
    <property type="entry name" value="SPP1_Dit"/>
    <property type="match status" value="1"/>
</dbReference>
<evidence type="ECO:0000259" key="2">
    <source>
        <dbReference type="Pfam" id="PF22768"/>
    </source>
</evidence>
<dbReference type="InterPro" id="IPR054738">
    <property type="entry name" value="Siphovirus-type_tail_C"/>
</dbReference>
<organism evidence="3 4">
    <name type="scientific">Pelotomaculum thermopropionicum (strain DSM 13744 / JCM 10971 / SI)</name>
    <dbReference type="NCBI Taxonomy" id="370438"/>
    <lineage>
        <taxon>Bacteria</taxon>
        <taxon>Bacillati</taxon>
        <taxon>Bacillota</taxon>
        <taxon>Clostridia</taxon>
        <taxon>Eubacteriales</taxon>
        <taxon>Desulfotomaculaceae</taxon>
        <taxon>Pelotomaculum</taxon>
    </lineage>
</organism>
<dbReference type="InterPro" id="IPR013320">
    <property type="entry name" value="ConA-like_dom_sf"/>
</dbReference>
<gene>
    <name evidence="3" type="ordered locus">PTH_2177</name>
</gene>
<proteinExistence type="predicted"/>
<dbReference type="CDD" id="cd02795">
    <property type="entry name" value="CBM6-CBM35-CBM36_like"/>
    <property type="match status" value="1"/>
</dbReference>
<dbReference type="eggNOG" id="COG4722">
    <property type="taxonomic scope" value="Bacteria"/>
</dbReference>
<dbReference type="STRING" id="370438.PTH_2177"/>
<dbReference type="KEGG" id="pth:PTH_2177"/>
<sequence>MGFTFNGIPSDLYLTVNAVRQSILPPVSSKTVAVPKRAGAIDFGVELGVRQIDVTVTIKAGSYEQLRRKARDIADWLYQDDLKPLVFDDEPDKAYYARIAGDTEIEEIVFNGQGVLSFLCPDPLATGRLVSQVIATAKPTPTFARASTAYDDDLDAYATGQPRFQTGQHGQAIKMEEGTTNILTTAAAPATETVTGLAVGGSYTLSQYGPSPATVIDHVKDDDFSTGTLTGVYADVTDLKLALTPGFSDTDTTQADFLAGTLTNVQATAAGEVELTKVPSGTTFTRTETTQADFQAGTLTQVVATAGGDLELATETVNQTNTYTTRDDFEDANHEFSYTHVNGGWVRTTSLPWEGQYSFTNYSGTSEVSFTVTVPPGGYNAYVSFSYQVTQNSFYVYLDGSLNLSASASPGWYIHTINLTAGNSYTITLKGNSNYKAYIDYLVFEYKRDETITRYLTSGNRVNSASLASVVTAESSSVSWEETLPSASTTLRVETSLDGTNYTEVTNGGPVPGITAGMDMSGKTLYWKVTLNTTNQSQTPKLNSLTITVNSLDIYNSSGNIVSPAMALGAFTVLGSTISWTENKPAGTGVTVETSFSADGTTWGAWSAVANGGAIPGLSNGTVLGGSAKVKYRVTLTPTADQKTSPKLLDITVTVDKANSGNRTWPIWTLTGIGTCYSSKISWTATVPAGASLTVETSLDGTNWTAATNGGSVSGLTSGVDLSGKTLYVRQTLHTVTGPNPPVLHSLTVKVAARQTAPAALVKPAASKITLTPANVMKWQLEEKIYRTSFTDGTRQPETLTLDMAGGLESAQGTFDVRAYEDGTVNRYAFLWDSYGTDMGSRFLLEKLTDSTYVLYFNNTMAIKTSSIAAVGWHVYSARWNGSSVWLLIDGVVVGSATLASPVDMSKIEKVYIGSRYSNEKHWNNLIDEVRTSTVARPDADLLAQVQAGTPLPVDASTSCKLEFNNDLEVTNAGGTPALTYNGTARTYPVFTVEFKAPCPYIKVMKGTKQVLVTYNFKQGDVLVIDNDRATIKVNGLRAMRYLDVSSDFFMLDKGLNEFTLEPANKADVTVQFNEKWL</sequence>
<dbReference type="Pfam" id="PF13385">
    <property type="entry name" value="Laminin_G_3"/>
    <property type="match status" value="1"/>
</dbReference>
<dbReference type="Proteomes" id="UP000006556">
    <property type="component" value="Chromosome"/>
</dbReference>
<keyword evidence="4" id="KW-1185">Reference proteome</keyword>
<dbReference type="SUPFAM" id="SSF49899">
    <property type="entry name" value="Concanavalin A-like lectins/glucanases"/>
    <property type="match status" value="1"/>
</dbReference>
<dbReference type="InterPro" id="IPR008841">
    <property type="entry name" value="Siphovirus-type_tail_N"/>
</dbReference>
<dbReference type="Gene3D" id="2.40.30.200">
    <property type="match status" value="1"/>
</dbReference>
<dbReference type="HOGENOM" id="CLU_286486_0_0_9"/>
<dbReference type="InterPro" id="IPR006520">
    <property type="entry name" value="Dit_BPSPP_N"/>
</dbReference>
<dbReference type="AlphaFoldDB" id="A5D094"/>
<evidence type="ECO:0000313" key="3">
    <source>
        <dbReference type="EMBL" id="BAF60358.1"/>
    </source>
</evidence>
<dbReference type="Gene3D" id="2.60.120.860">
    <property type="match status" value="1"/>
</dbReference>
<name>A5D094_PELTS</name>
<evidence type="ECO:0000313" key="4">
    <source>
        <dbReference type="Proteomes" id="UP000006556"/>
    </source>
</evidence>
<reference evidence="4" key="1">
    <citation type="journal article" date="2008" name="Genome Res.">
        <title>The genome of Pelotomaculum thermopropionicum reveals niche-associated evolution in anaerobic microbiota.</title>
        <authorList>
            <person name="Kosaka T."/>
            <person name="Kato S."/>
            <person name="Shimoyama T."/>
            <person name="Ishii S."/>
            <person name="Abe T."/>
            <person name="Watanabe K."/>
        </authorList>
    </citation>
    <scope>NUCLEOTIDE SEQUENCE [LARGE SCALE GENOMIC DNA]</scope>
    <source>
        <strain evidence="4">DSM 13744 / JCM 10971 / SI</strain>
    </source>
</reference>